<reference evidence="2" key="2">
    <citation type="submission" date="2020-09" db="EMBL/GenBank/DDBJ databases">
        <authorList>
            <person name="Sun Q."/>
            <person name="Zhou Y."/>
        </authorList>
    </citation>
    <scope>NUCLEOTIDE SEQUENCE</scope>
    <source>
        <strain evidence="2">CGMCC 4.7110</strain>
    </source>
</reference>
<proteinExistence type="predicted"/>
<protein>
    <submittedName>
        <fullName evidence="2">Uncharacterized protein</fullName>
    </submittedName>
</protein>
<reference evidence="2" key="1">
    <citation type="journal article" date="2014" name="Int. J. Syst. Evol. Microbiol.">
        <title>Complete genome sequence of Corynebacterium casei LMG S-19264T (=DSM 44701T), isolated from a smear-ripened cheese.</title>
        <authorList>
            <consortium name="US DOE Joint Genome Institute (JGI-PGF)"/>
            <person name="Walter F."/>
            <person name="Albersmeier A."/>
            <person name="Kalinowski J."/>
            <person name="Ruckert C."/>
        </authorList>
    </citation>
    <scope>NUCLEOTIDE SEQUENCE</scope>
    <source>
        <strain evidence="2">CGMCC 4.7110</strain>
    </source>
</reference>
<dbReference type="Proteomes" id="UP000653411">
    <property type="component" value="Unassembled WGS sequence"/>
</dbReference>
<evidence type="ECO:0000313" key="3">
    <source>
        <dbReference type="Proteomes" id="UP000653411"/>
    </source>
</evidence>
<name>A0A917XPI3_9ACTN</name>
<organism evidence="2 3">
    <name type="scientific">Streptomyces fuscichromogenes</name>
    <dbReference type="NCBI Taxonomy" id="1324013"/>
    <lineage>
        <taxon>Bacteria</taxon>
        <taxon>Bacillati</taxon>
        <taxon>Actinomycetota</taxon>
        <taxon>Actinomycetes</taxon>
        <taxon>Kitasatosporales</taxon>
        <taxon>Streptomycetaceae</taxon>
        <taxon>Streptomyces</taxon>
    </lineage>
</organism>
<gene>
    <name evidence="2" type="ORF">GCM10011578_093990</name>
</gene>
<comment type="caution">
    <text evidence="2">The sequence shown here is derived from an EMBL/GenBank/DDBJ whole genome shotgun (WGS) entry which is preliminary data.</text>
</comment>
<evidence type="ECO:0000313" key="2">
    <source>
        <dbReference type="EMBL" id="GGN43666.1"/>
    </source>
</evidence>
<accession>A0A917XPI3</accession>
<feature type="compositionally biased region" description="Basic and acidic residues" evidence="1">
    <location>
        <begin position="30"/>
        <end position="43"/>
    </location>
</feature>
<dbReference type="AlphaFoldDB" id="A0A917XPI3"/>
<sequence length="149" mass="15339">MESHRRVLTAGPPVRNRPVAPSVLCAMASDEQRDHASGRDSLRPKSPAEPALSVPGGPAGARGEPLVGEATKGGPLIVVTAIAVEQSVREALAQRLGPGHIVLDIRDAGPDADIVLIPSASAQLLGILRLRFPQARILATEPLSSCAGG</sequence>
<keyword evidence="3" id="KW-1185">Reference proteome</keyword>
<feature type="region of interest" description="Disordered" evidence="1">
    <location>
        <begin position="1"/>
        <end position="68"/>
    </location>
</feature>
<dbReference type="EMBL" id="BMML01000040">
    <property type="protein sequence ID" value="GGN43666.1"/>
    <property type="molecule type" value="Genomic_DNA"/>
</dbReference>
<evidence type="ECO:0000256" key="1">
    <source>
        <dbReference type="SAM" id="MobiDB-lite"/>
    </source>
</evidence>